<gene>
    <name evidence="1" type="ORF">ACED57_25025</name>
</gene>
<evidence type="ECO:0000313" key="2">
    <source>
        <dbReference type="Proteomes" id="UP001569175"/>
    </source>
</evidence>
<dbReference type="RefSeq" id="WP_371708743.1">
    <property type="nucleotide sequence ID" value="NZ_JBFRME010000187.1"/>
</dbReference>
<keyword evidence="2" id="KW-1185">Reference proteome</keyword>
<sequence length="158" mass="18189">MNVLITKILGCKSVEELKLLDSYLGLKRSVEDKLGFKLHVKGWESFFNRIEFLKSLVSKSKKKLERIPDAKPFVEAKREVNNILGFKINVKERSKLKEILSSLISVFSQVVISAHERFESTKIRNFVHSSRLEGIDISNQMPEESLESILAKYRVKHG</sequence>
<organism evidence="1 2">
    <name type="scientific">Vibrio atlanticus</name>
    <dbReference type="NCBI Taxonomy" id="693153"/>
    <lineage>
        <taxon>Bacteria</taxon>
        <taxon>Pseudomonadati</taxon>
        <taxon>Pseudomonadota</taxon>
        <taxon>Gammaproteobacteria</taxon>
        <taxon>Vibrionales</taxon>
        <taxon>Vibrionaceae</taxon>
        <taxon>Vibrio</taxon>
    </lineage>
</organism>
<evidence type="ECO:0000313" key="1">
    <source>
        <dbReference type="EMBL" id="MEZ8056344.1"/>
    </source>
</evidence>
<reference evidence="1 2" key="1">
    <citation type="submission" date="2024-06" db="EMBL/GenBank/DDBJ databases">
        <authorList>
            <person name="Steensen K."/>
            <person name="Seneca J."/>
            <person name="Bartlau N."/>
            <person name="Yu A.X."/>
            <person name="Polz M.F."/>
        </authorList>
    </citation>
    <scope>NUCLEOTIDE SEQUENCE [LARGE SCALE GENOMIC DNA]</scope>
    <source>
        <strain evidence="1 2">1F9</strain>
    </source>
</reference>
<accession>A0ABV4KYH0</accession>
<name>A0ABV4KYH0_9VIBR</name>
<dbReference type="InterPro" id="IPR022541">
    <property type="entry name" value="YhfG"/>
</dbReference>
<protein>
    <submittedName>
        <fullName evidence="1">YhfG family protein</fullName>
    </submittedName>
</protein>
<dbReference type="EMBL" id="JBGOOL010000195">
    <property type="protein sequence ID" value="MEZ8056344.1"/>
    <property type="molecule type" value="Genomic_DNA"/>
</dbReference>
<proteinExistence type="predicted"/>
<dbReference type="Pfam" id="PF10832">
    <property type="entry name" value="YhfG"/>
    <property type="match status" value="1"/>
</dbReference>
<comment type="caution">
    <text evidence="1">The sequence shown here is derived from an EMBL/GenBank/DDBJ whole genome shotgun (WGS) entry which is preliminary data.</text>
</comment>
<dbReference type="Proteomes" id="UP001569175">
    <property type="component" value="Unassembled WGS sequence"/>
</dbReference>